<organism evidence="1 2">
    <name type="scientific">Thalassiosira oceanica</name>
    <name type="common">Marine diatom</name>
    <dbReference type="NCBI Taxonomy" id="159749"/>
    <lineage>
        <taxon>Eukaryota</taxon>
        <taxon>Sar</taxon>
        <taxon>Stramenopiles</taxon>
        <taxon>Ochrophyta</taxon>
        <taxon>Bacillariophyta</taxon>
        <taxon>Coscinodiscophyceae</taxon>
        <taxon>Thalassiosirophycidae</taxon>
        <taxon>Thalassiosirales</taxon>
        <taxon>Thalassiosiraceae</taxon>
        <taxon>Thalassiosira</taxon>
    </lineage>
</organism>
<dbReference type="EMBL" id="AGNL01022696">
    <property type="protein sequence ID" value="EJK59561.1"/>
    <property type="molecule type" value="Genomic_DNA"/>
</dbReference>
<proteinExistence type="predicted"/>
<keyword evidence="2" id="KW-1185">Reference proteome</keyword>
<gene>
    <name evidence="1" type="ORF">THAOC_20196</name>
</gene>
<dbReference type="Proteomes" id="UP000266841">
    <property type="component" value="Unassembled WGS sequence"/>
</dbReference>
<feature type="non-terminal residue" evidence="1">
    <location>
        <position position="1"/>
    </location>
</feature>
<protein>
    <submittedName>
        <fullName evidence="1">Uncharacterized protein</fullName>
    </submittedName>
</protein>
<comment type="caution">
    <text evidence="1">The sequence shown here is derived from an EMBL/GenBank/DDBJ whole genome shotgun (WGS) entry which is preliminary data.</text>
</comment>
<evidence type="ECO:0000313" key="2">
    <source>
        <dbReference type="Proteomes" id="UP000266841"/>
    </source>
</evidence>
<dbReference type="AlphaFoldDB" id="K0SF21"/>
<name>K0SF21_THAOC</name>
<reference evidence="1 2" key="1">
    <citation type="journal article" date="2012" name="Genome Biol.">
        <title>Genome and low-iron response of an oceanic diatom adapted to chronic iron limitation.</title>
        <authorList>
            <person name="Lommer M."/>
            <person name="Specht M."/>
            <person name="Roy A.S."/>
            <person name="Kraemer L."/>
            <person name="Andreson R."/>
            <person name="Gutowska M.A."/>
            <person name="Wolf J."/>
            <person name="Bergner S.V."/>
            <person name="Schilhabel M.B."/>
            <person name="Klostermeier U.C."/>
            <person name="Beiko R.G."/>
            <person name="Rosenstiel P."/>
            <person name="Hippler M."/>
            <person name="Laroche J."/>
        </authorList>
    </citation>
    <scope>NUCLEOTIDE SEQUENCE [LARGE SCALE GENOMIC DNA]</scope>
    <source>
        <strain evidence="1 2">CCMP1005</strain>
    </source>
</reference>
<sequence>IPVNSSDAITGHKLQGLTKDSLVMYEWDSDTCWIYDVLSRVITLKGLYLIRPISKSDIKAASKEYLEFMERMETLANLELGDTPILLTATFTDLTQSREAIIIYNNRAKGVKVNLSETTTHIGIYNLALWDAVIRQSMCEVGLHEQKAARSGALGSPKCYKLLNLCNRGDRLTININEPCMAEARLPTWDSMARRARCHISNHAQGDR</sequence>
<evidence type="ECO:0000313" key="1">
    <source>
        <dbReference type="EMBL" id="EJK59561.1"/>
    </source>
</evidence>
<accession>K0SF21</accession>